<proteinExistence type="predicted"/>
<accession>A0ABQ5W7D4</accession>
<gene>
    <name evidence="1" type="ORF">GCM10010862_29530</name>
</gene>
<evidence type="ECO:0000313" key="2">
    <source>
        <dbReference type="Proteomes" id="UP001156691"/>
    </source>
</evidence>
<evidence type="ECO:0000313" key="1">
    <source>
        <dbReference type="EMBL" id="GLQ55694.1"/>
    </source>
</evidence>
<name>A0ABQ5W7D4_9HYPH</name>
<protein>
    <submittedName>
        <fullName evidence="1">Uncharacterized protein</fullName>
    </submittedName>
</protein>
<organism evidence="1 2">
    <name type="scientific">Devosia nitrariae</name>
    <dbReference type="NCBI Taxonomy" id="2071872"/>
    <lineage>
        <taxon>Bacteria</taxon>
        <taxon>Pseudomonadati</taxon>
        <taxon>Pseudomonadota</taxon>
        <taxon>Alphaproteobacteria</taxon>
        <taxon>Hyphomicrobiales</taxon>
        <taxon>Devosiaceae</taxon>
        <taxon>Devosia</taxon>
    </lineage>
</organism>
<reference evidence="2" key="1">
    <citation type="journal article" date="2019" name="Int. J. Syst. Evol. Microbiol.">
        <title>The Global Catalogue of Microorganisms (GCM) 10K type strain sequencing project: providing services to taxonomists for standard genome sequencing and annotation.</title>
        <authorList>
            <consortium name="The Broad Institute Genomics Platform"/>
            <consortium name="The Broad Institute Genome Sequencing Center for Infectious Disease"/>
            <person name="Wu L."/>
            <person name="Ma J."/>
        </authorList>
    </citation>
    <scope>NUCLEOTIDE SEQUENCE [LARGE SCALE GENOMIC DNA]</scope>
    <source>
        <strain evidence="2">NBRC 112416</strain>
    </source>
</reference>
<dbReference type="EMBL" id="BSNS01000012">
    <property type="protein sequence ID" value="GLQ55694.1"/>
    <property type="molecule type" value="Genomic_DNA"/>
</dbReference>
<keyword evidence="2" id="KW-1185">Reference proteome</keyword>
<dbReference type="Proteomes" id="UP001156691">
    <property type="component" value="Unassembled WGS sequence"/>
</dbReference>
<comment type="caution">
    <text evidence="1">The sequence shown here is derived from an EMBL/GenBank/DDBJ whole genome shotgun (WGS) entry which is preliminary data.</text>
</comment>
<sequence>MLRPGPRVEDLFQRLVGEQLIENAALGLCAGEDHLLLDFDDGRALRGSLDAQGIVEEILGEVGRYWGHGGREQHGLAPGTDALGDGLDRSDEAHVEHAVGLVEDQEAGFVEPHLAVIDKILEPSGSGHHHVDALGDLLDLRMAGNAAEN</sequence>